<dbReference type="EMBL" id="OBDY01000027">
    <property type="protein sequence ID" value="SNY64715.1"/>
    <property type="molecule type" value="Genomic_DNA"/>
</dbReference>
<accession>A0A285JWM4</accession>
<keyword evidence="3" id="KW-1185">Reference proteome</keyword>
<dbReference type="PROSITE" id="PS51186">
    <property type="entry name" value="GNAT"/>
    <property type="match status" value="1"/>
</dbReference>
<keyword evidence="2" id="KW-0808">Transferase</keyword>
<dbReference type="SUPFAM" id="SSF55729">
    <property type="entry name" value="Acyl-CoA N-acyltransferases (Nat)"/>
    <property type="match status" value="1"/>
</dbReference>
<proteinExistence type="predicted"/>
<gene>
    <name evidence="2" type="ORF">SAMN05421748_12727</name>
</gene>
<dbReference type="InterPro" id="IPR000182">
    <property type="entry name" value="GNAT_dom"/>
</dbReference>
<dbReference type="Proteomes" id="UP000219612">
    <property type="component" value="Unassembled WGS sequence"/>
</dbReference>
<dbReference type="GO" id="GO:0016747">
    <property type="term" value="F:acyltransferase activity, transferring groups other than amino-acyl groups"/>
    <property type="evidence" value="ECO:0007669"/>
    <property type="project" value="InterPro"/>
</dbReference>
<evidence type="ECO:0000313" key="3">
    <source>
        <dbReference type="Proteomes" id="UP000219612"/>
    </source>
</evidence>
<reference evidence="2 3" key="1">
    <citation type="submission" date="2017-09" db="EMBL/GenBank/DDBJ databases">
        <authorList>
            <person name="Ehlers B."/>
            <person name="Leendertz F.H."/>
        </authorList>
    </citation>
    <scope>NUCLEOTIDE SEQUENCE [LARGE SCALE GENOMIC DNA]</scope>
    <source>
        <strain evidence="2 3">CGMCC 4.6857</strain>
    </source>
</reference>
<organism evidence="2 3">
    <name type="scientific">Paractinoplanes atraurantiacus</name>
    <dbReference type="NCBI Taxonomy" id="1036182"/>
    <lineage>
        <taxon>Bacteria</taxon>
        <taxon>Bacillati</taxon>
        <taxon>Actinomycetota</taxon>
        <taxon>Actinomycetes</taxon>
        <taxon>Micromonosporales</taxon>
        <taxon>Micromonosporaceae</taxon>
        <taxon>Paractinoplanes</taxon>
    </lineage>
</organism>
<name>A0A285JWM4_9ACTN</name>
<dbReference type="InterPro" id="IPR016181">
    <property type="entry name" value="Acyl_CoA_acyltransferase"/>
</dbReference>
<evidence type="ECO:0000259" key="1">
    <source>
        <dbReference type="PROSITE" id="PS51186"/>
    </source>
</evidence>
<dbReference type="AlphaFoldDB" id="A0A285JWM4"/>
<feature type="domain" description="N-acetyltransferase" evidence="1">
    <location>
        <begin position="5"/>
        <end position="134"/>
    </location>
</feature>
<dbReference type="Pfam" id="PF00583">
    <property type="entry name" value="Acetyltransf_1"/>
    <property type="match status" value="1"/>
</dbReference>
<sequence length="134" mass="14821">MRVTIELIHRFPVDDHELSALHARAFGGPDLVQPWAQRLERHALTWIGAFDAGALIGFVQVGWDGGRHAFLLDTAVDSAHQHRGIGVALVEAATAESRAAGCEWLHVDFEPHLAHFYLDRCGFRPTQAGLIPLR</sequence>
<protein>
    <submittedName>
        <fullName evidence="2">Acetyltransferase (GNAT) family protein</fullName>
    </submittedName>
</protein>
<dbReference type="Gene3D" id="3.40.630.30">
    <property type="match status" value="1"/>
</dbReference>
<dbReference type="CDD" id="cd04301">
    <property type="entry name" value="NAT_SF"/>
    <property type="match status" value="1"/>
</dbReference>
<evidence type="ECO:0000313" key="2">
    <source>
        <dbReference type="EMBL" id="SNY64715.1"/>
    </source>
</evidence>